<feature type="domain" description="DRBM" evidence="5">
    <location>
        <begin position="353"/>
        <end position="422"/>
    </location>
</feature>
<feature type="compositionally biased region" description="Low complexity" evidence="4">
    <location>
        <begin position="795"/>
        <end position="804"/>
    </location>
</feature>
<protein>
    <recommendedName>
        <fullName evidence="5">DRBM domain-containing protein</fullName>
    </recommendedName>
</protein>
<gene>
    <name evidence="6" type="ORF">V6N12_004154</name>
</gene>
<dbReference type="Pfam" id="PF00035">
    <property type="entry name" value="dsrm"/>
    <property type="match status" value="2"/>
</dbReference>
<feature type="region of interest" description="Disordered" evidence="4">
    <location>
        <begin position="752"/>
        <end position="814"/>
    </location>
</feature>
<dbReference type="CDD" id="cd19908">
    <property type="entry name" value="DSRM_AtDRB-like_rpt2"/>
    <property type="match status" value="1"/>
</dbReference>
<dbReference type="SUPFAM" id="SSF54768">
    <property type="entry name" value="dsRNA-binding domain-like"/>
    <property type="match status" value="2"/>
</dbReference>
<comment type="caution">
    <text evidence="6">The sequence shown here is derived from an EMBL/GenBank/DDBJ whole genome shotgun (WGS) entry which is preliminary data.</text>
</comment>
<feature type="region of interest" description="Disordered" evidence="4">
    <location>
        <begin position="715"/>
        <end position="740"/>
    </location>
</feature>
<dbReference type="EMBL" id="JBBPBM010000049">
    <property type="protein sequence ID" value="KAK8520196.1"/>
    <property type="molecule type" value="Genomic_DNA"/>
</dbReference>
<reference evidence="6 7" key="1">
    <citation type="journal article" date="2024" name="G3 (Bethesda)">
        <title>Genome assembly of Hibiscus sabdariffa L. provides insights into metabolisms of medicinal natural products.</title>
        <authorList>
            <person name="Kim T."/>
        </authorList>
    </citation>
    <scope>NUCLEOTIDE SEQUENCE [LARGE SCALE GENOMIC DNA]</scope>
    <source>
        <strain evidence="6">TK-2024</strain>
        <tissue evidence="6">Old leaves</tissue>
    </source>
</reference>
<feature type="region of interest" description="Disordered" evidence="4">
    <location>
        <begin position="238"/>
        <end position="261"/>
    </location>
</feature>
<feature type="compositionally biased region" description="Polar residues" evidence="4">
    <location>
        <begin position="715"/>
        <end position="724"/>
    </location>
</feature>
<dbReference type="SMART" id="SM00358">
    <property type="entry name" value="DSRM"/>
    <property type="match status" value="2"/>
</dbReference>
<keyword evidence="2 3" id="KW-0694">RNA-binding</keyword>
<feature type="compositionally biased region" description="Polar residues" evidence="4">
    <location>
        <begin position="880"/>
        <end position="891"/>
    </location>
</feature>
<proteinExistence type="predicted"/>
<name>A0ABR2CKL6_9ROSI</name>
<feature type="region of interest" description="Disordered" evidence="4">
    <location>
        <begin position="849"/>
        <end position="891"/>
    </location>
</feature>
<evidence type="ECO:0000256" key="2">
    <source>
        <dbReference type="ARBA" id="ARBA00022884"/>
    </source>
</evidence>
<dbReference type="PANTHER" id="PTHR46031:SF41">
    <property type="entry name" value="DOUBLE-STRANDED RNA-BINDING PROTEIN 2-LIKE ISOFORM X1"/>
    <property type="match status" value="1"/>
</dbReference>
<dbReference type="CDD" id="cd19907">
    <property type="entry name" value="DSRM_AtDRB-like_rpt1"/>
    <property type="match status" value="1"/>
</dbReference>
<dbReference type="InterPro" id="IPR014720">
    <property type="entry name" value="dsRBD_dom"/>
</dbReference>
<dbReference type="Gene3D" id="3.30.160.20">
    <property type="match status" value="2"/>
</dbReference>
<feature type="domain" description="DRBM" evidence="5">
    <location>
        <begin position="439"/>
        <end position="507"/>
    </location>
</feature>
<dbReference type="Proteomes" id="UP001472677">
    <property type="component" value="Unassembled WGS sequence"/>
</dbReference>
<accession>A0ABR2CKL6</accession>
<dbReference type="InterPro" id="IPR044450">
    <property type="entry name" value="AtDRB-like_DSRM_1"/>
</dbReference>
<organism evidence="6 7">
    <name type="scientific">Hibiscus sabdariffa</name>
    <name type="common">roselle</name>
    <dbReference type="NCBI Taxonomy" id="183260"/>
    <lineage>
        <taxon>Eukaryota</taxon>
        <taxon>Viridiplantae</taxon>
        <taxon>Streptophyta</taxon>
        <taxon>Embryophyta</taxon>
        <taxon>Tracheophyta</taxon>
        <taxon>Spermatophyta</taxon>
        <taxon>Magnoliopsida</taxon>
        <taxon>eudicotyledons</taxon>
        <taxon>Gunneridae</taxon>
        <taxon>Pentapetalae</taxon>
        <taxon>rosids</taxon>
        <taxon>malvids</taxon>
        <taxon>Malvales</taxon>
        <taxon>Malvaceae</taxon>
        <taxon>Malvoideae</taxon>
        <taxon>Hibiscus</taxon>
    </lineage>
</organism>
<feature type="compositionally biased region" description="Basic and acidic residues" evidence="4">
    <location>
        <begin position="725"/>
        <end position="737"/>
    </location>
</feature>
<dbReference type="PANTHER" id="PTHR46031">
    <property type="match status" value="1"/>
</dbReference>
<dbReference type="PROSITE" id="PS50137">
    <property type="entry name" value="DS_RBD"/>
    <property type="match status" value="2"/>
</dbReference>
<evidence type="ECO:0000256" key="3">
    <source>
        <dbReference type="PROSITE-ProRule" id="PRU00266"/>
    </source>
</evidence>
<keyword evidence="1" id="KW-0677">Repeat</keyword>
<evidence type="ECO:0000256" key="1">
    <source>
        <dbReference type="ARBA" id="ARBA00022737"/>
    </source>
</evidence>
<evidence type="ECO:0000313" key="6">
    <source>
        <dbReference type="EMBL" id="KAK8520196.1"/>
    </source>
</evidence>
<evidence type="ECO:0000313" key="7">
    <source>
        <dbReference type="Proteomes" id="UP001472677"/>
    </source>
</evidence>
<feature type="compositionally biased region" description="Basic and acidic residues" evidence="4">
    <location>
        <begin position="861"/>
        <end position="875"/>
    </location>
</feature>
<evidence type="ECO:0000259" key="5">
    <source>
        <dbReference type="PROSITE" id="PS50137"/>
    </source>
</evidence>
<sequence>MAGYGFTYRGGYTTYNSGAVPLADGWSKTSYDSDHKCQPVYIDSSGRRNPVKSYTTPNGNTEYYITKTEVVEGPTYVAEYKQSTPVRVDMVRDYGNTAESKLATRPLSPEKWRKSSSPVWYHAEEKWNRPSSPVRYHVEEKWTKPSSPVRYHVEEKRNGQPLSSSPVQYHVEEKWIDRPSSLSPVRYHTEEKWTKRPSSPVHERAQVEDFLTKVQTQASRPNKFGPVSATYWRQTPTVTTEPVGGSWSKPSHGGTNLSQPTSDIGTAIEYLSKPPPSRYGYSNTIDSREAQRKYGGATVGTLPIGSYGRTIDSREAARKYGGTAVFFFYYFPENFQVLNKKEISRSFTDSEGMFKNQLQELAQRSCFNLPSYSCIREGPDHAPRFKATVNFNGETFESPTFCSTLRQAEHAAAEIALNTLANRGPSKALAARVLDETGVYKNLLQETAHRAGLNLPVYTTVRSGPGHVPSFSCIVDLAGMSFTGDPARTKKQAQKNAAMAAWSALRKLSRDVSSSSSSPPSEFKGKQEQEQVIVARFLSSLRPSEAGQSMQNDCWYERQRSVPVCRDLTPPNRSLHPMQGEGWPYPSFSPEMALPIYQMWQQEQLLQLQSHLFPFPVSPVPPPGPQFLPYVQSILRPDRHLSFQARDQEPIFTAPRLAISTSRPSLCISNHSASQPTIGRSTVTIQEIHEEIKEESPKNPPLPVVINRLVPGQTSAETVTGESNQENHKEKNFELESKVSQPVNDRIQNPHAFESFHRRSQYPARTNYRNSRPPPSYASAPLMIRTSIPVSSMRPNTQEPTTQVPVPPRMRTRAPPFTARPRFERMNLGGTHHSSIAPPVRIRSVVPVCSAPPSRKTPSFNKEELLPNREKKDTVPEDLSTATSELSNLSM</sequence>
<evidence type="ECO:0000256" key="4">
    <source>
        <dbReference type="SAM" id="MobiDB-lite"/>
    </source>
</evidence>
<keyword evidence="7" id="KW-1185">Reference proteome</keyword>
<dbReference type="InterPro" id="IPR044451">
    <property type="entry name" value="AtDRB-like_DSRM_2"/>
</dbReference>